<dbReference type="EMBL" id="CM045763">
    <property type="protein sequence ID" value="KAI8023036.1"/>
    <property type="molecule type" value="Genomic_DNA"/>
</dbReference>
<dbReference type="Proteomes" id="UP001060215">
    <property type="component" value="Chromosome 6"/>
</dbReference>
<evidence type="ECO:0000313" key="1">
    <source>
        <dbReference type="EMBL" id="KAI8023036.1"/>
    </source>
</evidence>
<evidence type="ECO:0000313" key="2">
    <source>
        <dbReference type="Proteomes" id="UP001060215"/>
    </source>
</evidence>
<gene>
    <name evidence="1" type="ORF">LOK49_LG03G00294</name>
</gene>
<proteinExistence type="predicted"/>
<accession>A0ACC0IFD0</accession>
<name>A0ACC0IFD0_9ERIC</name>
<sequence length="70" mass="8338">MRTSKVLVLQELAGVVGTTEEENKRWVLLIVLFYCFFYAVLRMLMWEYGFCKRRIADCLEEIDGNTRNRV</sequence>
<comment type="caution">
    <text evidence="1">The sequence shown here is derived from an EMBL/GenBank/DDBJ whole genome shotgun (WGS) entry which is preliminary data.</text>
</comment>
<organism evidence="1 2">
    <name type="scientific">Camellia lanceoleosa</name>
    <dbReference type="NCBI Taxonomy" id="1840588"/>
    <lineage>
        <taxon>Eukaryota</taxon>
        <taxon>Viridiplantae</taxon>
        <taxon>Streptophyta</taxon>
        <taxon>Embryophyta</taxon>
        <taxon>Tracheophyta</taxon>
        <taxon>Spermatophyta</taxon>
        <taxon>Magnoliopsida</taxon>
        <taxon>eudicotyledons</taxon>
        <taxon>Gunneridae</taxon>
        <taxon>Pentapetalae</taxon>
        <taxon>asterids</taxon>
        <taxon>Ericales</taxon>
        <taxon>Theaceae</taxon>
        <taxon>Camellia</taxon>
    </lineage>
</organism>
<reference evidence="1 2" key="1">
    <citation type="journal article" date="2022" name="Plant J.">
        <title>Chromosome-level genome of Camellia lanceoleosa provides a valuable resource for understanding genome evolution and self-incompatibility.</title>
        <authorList>
            <person name="Gong W."/>
            <person name="Xiao S."/>
            <person name="Wang L."/>
            <person name="Liao Z."/>
            <person name="Chang Y."/>
            <person name="Mo W."/>
            <person name="Hu G."/>
            <person name="Li W."/>
            <person name="Zhao G."/>
            <person name="Zhu H."/>
            <person name="Hu X."/>
            <person name="Ji K."/>
            <person name="Xiang X."/>
            <person name="Song Q."/>
            <person name="Yuan D."/>
            <person name="Jin S."/>
            <person name="Zhang L."/>
        </authorList>
    </citation>
    <scope>NUCLEOTIDE SEQUENCE [LARGE SCALE GENOMIC DNA]</scope>
    <source>
        <strain evidence="1">SQ_2022a</strain>
    </source>
</reference>
<keyword evidence="2" id="KW-1185">Reference proteome</keyword>
<protein>
    <submittedName>
        <fullName evidence="1">Protein RICE SALT SENSITIVE 3</fullName>
    </submittedName>
</protein>